<dbReference type="InterPro" id="IPR019861">
    <property type="entry name" value="PorP/SprF_Bacteroidetes"/>
</dbReference>
<evidence type="ECO:0000256" key="1">
    <source>
        <dbReference type="SAM" id="SignalP"/>
    </source>
</evidence>
<evidence type="ECO:0000313" key="3">
    <source>
        <dbReference type="Proteomes" id="UP000027821"/>
    </source>
</evidence>
<keyword evidence="1" id="KW-0732">Signal</keyword>
<accession>A0A074KTB1</accession>
<dbReference type="NCBIfam" id="TIGR03519">
    <property type="entry name" value="T9SS_PorP_fam"/>
    <property type="match status" value="1"/>
</dbReference>
<dbReference type="OrthoDB" id="1186563at2"/>
<dbReference type="AlphaFoldDB" id="A0A074KTB1"/>
<dbReference type="RefSeq" id="WP_035074874.1">
    <property type="nucleotide sequence ID" value="NZ_JMIH01000022.1"/>
</dbReference>
<dbReference type="STRING" id="1048983.EL17_12600"/>
<feature type="signal peptide" evidence="1">
    <location>
        <begin position="1"/>
        <end position="19"/>
    </location>
</feature>
<dbReference type="EMBL" id="JMIH01000022">
    <property type="protein sequence ID" value="KEO73191.1"/>
    <property type="molecule type" value="Genomic_DNA"/>
</dbReference>
<feature type="chain" id="PRO_5001695419" evidence="1">
    <location>
        <begin position="20"/>
        <end position="341"/>
    </location>
</feature>
<name>A0A074KTB1_9BACT</name>
<dbReference type="Proteomes" id="UP000027821">
    <property type="component" value="Unassembled WGS sequence"/>
</dbReference>
<organism evidence="2 3">
    <name type="scientific">Anditalea andensis</name>
    <dbReference type="NCBI Taxonomy" id="1048983"/>
    <lineage>
        <taxon>Bacteria</taxon>
        <taxon>Pseudomonadati</taxon>
        <taxon>Bacteroidota</taxon>
        <taxon>Cytophagia</taxon>
        <taxon>Cytophagales</taxon>
        <taxon>Cytophagaceae</taxon>
        <taxon>Anditalea</taxon>
    </lineage>
</organism>
<reference evidence="2 3" key="1">
    <citation type="submission" date="2014-04" db="EMBL/GenBank/DDBJ databases">
        <title>Characterization and application of a salt tolerant electro-active bacterium.</title>
        <authorList>
            <person name="Yang L."/>
            <person name="Wei S."/>
            <person name="Tay Q.X.M."/>
        </authorList>
    </citation>
    <scope>NUCLEOTIDE SEQUENCE [LARGE SCALE GENOMIC DNA]</scope>
    <source>
        <strain evidence="2 3">LY1</strain>
    </source>
</reference>
<proteinExistence type="predicted"/>
<evidence type="ECO:0000313" key="2">
    <source>
        <dbReference type="EMBL" id="KEO73191.1"/>
    </source>
</evidence>
<sequence length="341" mass="38879">MKKLLLLLLLFLFVRLVAAQDVQYSQFYANPMYLNPAFAGSSEVTRVGVNYRNQWPGLDHSFNSYTAFIDHYMFDINSGIGLIFNGNRESMANLNTMEIGAIYSYRLRLNMNTFLRFGGQVSYISRDVNFSSLVFGSQLNIDRGQIDDFSGELLDTDARHRFADFNFGMLLNSDRYWFGMSGHHLTQPNVSFLDHNISRLAMKLSAHGGIKIDLGSGGINNFFSNARQERELSFAFNFKNQHPFNQLDVGTQVYLQPMVMGVWYRGLPVKYALPNNESVVALFGFSFDSGMDVGYSFDFTTSKLGLINAGGAHEISIRYSFMYGDPNQRDRRSRIIPCFRY</sequence>
<keyword evidence="3" id="KW-1185">Reference proteome</keyword>
<dbReference type="Pfam" id="PF11751">
    <property type="entry name" value="PorP_SprF"/>
    <property type="match status" value="1"/>
</dbReference>
<comment type="caution">
    <text evidence="2">The sequence shown here is derived from an EMBL/GenBank/DDBJ whole genome shotgun (WGS) entry which is preliminary data.</text>
</comment>
<dbReference type="eggNOG" id="COG4772">
    <property type="taxonomic scope" value="Bacteria"/>
</dbReference>
<protein>
    <submittedName>
        <fullName evidence="2">Membrane protein</fullName>
    </submittedName>
</protein>
<gene>
    <name evidence="2" type="ORF">EL17_12600</name>
</gene>